<sequence>MPLKQADFTDDEIQKLEAVRLQWGLADLNETAEFLARRALRLGMMKLTGRSRAMNLVSPEDFERTTECE</sequence>
<evidence type="ECO:0000313" key="2">
    <source>
        <dbReference type="Proteomes" id="UP000646911"/>
    </source>
</evidence>
<organism evidence="1 2">
    <name type="scientific">Undibacterium umbellatum</name>
    <dbReference type="NCBI Taxonomy" id="2762300"/>
    <lineage>
        <taxon>Bacteria</taxon>
        <taxon>Pseudomonadati</taxon>
        <taxon>Pseudomonadota</taxon>
        <taxon>Betaproteobacteria</taxon>
        <taxon>Burkholderiales</taxon>
        <taxon>Oxalobacteraceae</taxon>
        <taxon>Undibacterium</taxon>
    </lineage>
</organism>
<dbReference type="EMBL" id="JACOFX010000032">
    <property type="protein sequence ID" value="MBC3911403.1"/>
    <property type="molecule type" value="Genomic_DNA"/>
</dbReference>
<dbReference type="Proteomes" id="UP000646911">
    <property type="component" value="Unassembled WGS sequence"/>
</dbReference>
<reference evidence="1 2" key="1">
    <citation type="submission" date="2020-08" db="EMBL/GenBank/DDBJ databases">
        <title>Novel species isolated from subtropical streams in China.</title>
        <authorList>
            <person name="Lu H."/>
        </authorList>
    </citation>
    <scope>NUCLEOTIDE SEQUENCE [LARGE SCALE GENOMIC DNA]</scope>
    <source>
        <strain evidence="1 2">NL8W</strain>
    </source>
</reference>
<keyword evidence="2" id="KW-1185">Reference proteome</keyword>
<accession>A0ABR6ZI58</accession>
<comment type="caution">
    <text evidence="1">The sequence shown here is derived from an EMBL/GenBank/DDBJ whole genome shotgun (WGS) entry which is preliminary data.</text>
</comment>
<name>A0ABR6ZI58_9BURK</name>
<gene>
    <name evidence="1" type="ORF">H8L47_27960</name>
</gene>
<protein>
    <submittedName>
        <fullName evidence="1">Uncharacterized protein</fullName>
    </submittedName>
</protein>
<proteinExistence type="predicted"/>
<evidence type="ECO:0000313" key="1">
    <source>
        <dbReference type="EMBL" id="MBC3911403.1"/>
    </source>
</evidence>